<dbReference type="STRING" id="756272.Plabr_4739"/>
<dbReference type="KEGG" id="pbs:Plabr_4739"/>
<dbReference type="GO" id="GO:0005737">
    <property type="term" value="C:cytoplasm"/>
    <property type="evidence" value="ECO:0007669"/>
    <property type="project" value="TreeGrafter"/>
</dbReference>
<dbReference type="RefSeq" id="WP_013631014.1">
    <property type="nucleotide sequence ID" value="NC_015174.1"/>
</dbReference>
<dbReference type="OrthoDB" id="9759690at2"/>
<feature type="transmembrane region" description="Helical" evidence="2">
    <location>
        <begin position="291"/>
        <end position="312"/>
    </location>
</feature>
<proteinExistence type="predicted"/>
<evidence type="ECO:0000256" key="2">
    <source>
        <dbReference type="SAM" id="Phobius"/>
    </source>
</evidence>
<feature type="transmembrane region" description="Helical" evidence="2">
    <location>
        <begin position="158"/>
        <end position="180"/>
    </location>
</feature>
<name>F0SQD1_RUBBR</name>
<dbReference type="PANTHER" id="PTHR13325:SF3">
    <property type="entry name" value="MEMBRANE-BOUND TRANSCRIPTION FACTOR SITE-2 PROTEASE"/>
    <property type="match status" value="1"/>
</dbReference>
<dbReference type="eggNOG" id="COG1994">
    <property type="taxonomic scope" value="Bacteria"/>
</dbReference>
<keyword evidence="1" id="KW-0175">Coiled coil</keyword>
<dbReference type="InterPro" id="IPR001193">
    <property type="entry name" value="MBTPS2"/>
</dbReference>
<feature type="transmembrane region" description="Helical" evidence="2">
    <location>
        <begin position="397"/>
        <end position="419"/>
    </location>
</feature>
<evidence type="ECO:0000313" key="3">
    <source>
        <dbReference type="EMBL" id="ADY62310.1"/>
    </source>
</evidence>
<keyword evidence="2" id="KW-0472">Membrane</keyword>
<feature type="transmembrane region" description="Helical" evidence="2">
    <location>
        <begin position="440"/>
        <end position="462"/>
    </location>
</feature>
<keyword evidence="2" id="KW-0812">Transmembrane</keyword>
<dbReference type="PANTHER" id="PTHR13325">
    <property type="entry name" value="PROTEASE M50 MEMBRANE-BOUND TRANSCRIPTION FACTOR SITE 2 PROTEASE"/>
    <property type="match status" value="1"/>
</dbReference>
<dbReference type="GO" id="GO:0016020">
    <property type="term" value="C:membrane"/>
    <property type="evidence" value="ECO:0007669"/>
    <property type="project" value="InterPro"/>
</dbReference>
<accession>F0SQD1</accession>
<dbReference type="HOGENOM" id="CLU_019354_0_0_0"/>
<sequence>MSFSRATDSYFNASQVETEGLPLRMREDLEVAEIPFAGRISYVVKDPLGLKYHRLEPLQYRLLTQLQSPSSVERLLQALNAFEPTSQLEAGDVQRMLIDLHEKGLVVSQRTGQGSQLWLASQKEQRQEVLKSLKSFLFLRLPGWSPDPLLNLLKPLQWVLLHPVAIAFQLGVILTGLLLVGREYTEFQSRLPAFQQFFQAGNLPYLWLSIVLTKIVHELGHAMVCRQCGATPHQIGIMLLVFTPTLYCDVSDAWMLKSKWKRIAIGLGGPFFEAVLASSALFLWWWTVPGLLHFVCLNIFLVSAITTVLFNLNPLIRFDGYYVLSDYLEIPNLKQQSDRALQKAFARHVLGVELPGDPLVPESRNPWLLVYGVAAWCYRWVMVFGITMFLYSLLKPWGMANFSFLLASITLGMMVYALVRSLKNTLRQISPVQPSRLRTTAWSLLLVGTAAVLLLIPVPYWLTCSFELEPRQSHQVHAVASGALSEVLVYPGEFVEAGQPILRLINPELAEEQLELLKQQELTKTRCVVARLRNDYESLSLAREQLESVEVQLQNVTEKLARLEIVAPSAGRLFPAESKIDEDDPDEERLRQWTGTVFQKRNLHGWIAQGTPLFTIASDSRMQAVLLINQDDMSDLAVGQNVMLQCEPWAGEYFRSKIAELSTRETQTVPRGLSEKGGGSVATVTGKDGRERMLAPGYQGIVPMAHPALAHPRFLGATGVARIVVSHRSAASWAWRLLCQAFEFRL</sequence>
<dbReference type="AlphaFoldDB" id="F0SQD1"/>
<gene>
    <name evidence="3" type="ordered locus">Plabr_4739</name>
</gene>
<feature type="transmembrane region" description="Helical" evidence="2">
    <location>
        <begin position="368"/>
        <end position="391"/>
    </location>
</feature>
<feature type="transmembrane region" description="Helical" evidence="2">
    <location>
        <begin position="263"/>
        <end position="285"/>
    </location>
</feature>
<keyword evidence="4" id="KW-1185">Reference proteome</keyword>
<dbReference type="GO" id="GO:0004222">
    <property type="term" value="F:metalloendopeptidase activity"/>
    <property type="evidence" value="ECO:0007669"/>
    <property type="project" value="InterPro"/>
</dbReference>
<dbReference type="Proteomes" id="UP000006860">
    <property type="component" value="Chromosome"/>
</dbReference>
<organism evidence="3 4">
    <name type="scientific">Rubinisphaera brasiliensis (strain ATCC 49424 / DSM 5305 / JCM 21570 / IAM 15109 / NBRC 103401 / IFAM 1448)</name>
    <name type="common">Planctomyces brasiliensis</name>
    <dbReference type="NCBI Taxonomy" id="756272"/>
    <lineage>
        <taxon>Bacteria</taxon>
        <taxon>Pseudomonadati</taxon>
        <taxon>Planctomycetota</taxon>
        <taxon>Planctomycetia</taxon>
        <taxon>Planctomycetales</taxon>
        <taxon>Planctomycetaceae</taxon>
        <taxon>Rubinisphaera</taxon>
    </lineage>
</organism>
<dbReference type="GO" id="GO:0031293">
    <property type="term" value="P:membrane protein intracellular domain proteolysis"/>
    <property type="evidence" value="ECO:0007669"/>
    <property type="project" value="TreeGrafter"/>
</dbReference>
<protein>
    <submittedName>
        <fullName evidence="3">Peptidase M50</fullName>
    </submittedName>
</protein>
<evidence type="ECO:0000256" key="1">
    <source>
        <dbReference type="SAM" id="Coils"/>
    </source>
</evidence>
<keyword evidence="2" id="KW-1133">Transmembrane helix</keyword>
<dbReference type="eggNOG" id="COG0845">
    <property type="taxonomic scope" value="Bacteria"/>
</dbReference>
<reference evidence="4" key="1">
    <citation type="submission" date="2011-02" db="EMBL/GenBank/DDBJ databases">
        <title>The complete genome of Planctomyces brasiliensis DSM 5305.</title>
        <authorList>
            <person name="Lucas S."/>
            <person name="Copeland A."/>
            <person name="Lapidus A."/>
            <person name="Bruce D."/>
            <person name="Goodwin L."/>
            <person name="Pitluck S."/>
            <person name="Kyrpides N."/>
            <person name="Mavromatis K."/>
            <person name="Pagani I."/>
            <person name="Ivanova N."/>
            <person name="Ovchinnikova G."/>
            <person name="Lu M."/>
            <person name="Detter J.C."/>
            <person name="Han C."/>
            <person name="Land M."/>
            <person name="Hauser L."/>
            <person name="Markowitz V."/>
            <person name="Cheng J.-F."/>
            <person name="Hugenholtz P."/>
            <person name="Woyke T."/>
            <person name="Wu D."/>
            <person name="Tindall B."/>
            <person name="Pomrenke H.G."/>
            <person name="Brambilla E."/>
            <person name="Klenk H.-P."/>
            <person name="Eisen J.A."/>
        </authorList>
    </citation>
    <scope>NUCLEOTIDE SEQUENCE [LARGE SCALE GENOMIC DNA]</scope>
    <source>
        <strain evidence="4">ATCC 49424 / DSM 5305 / JCM 21570 / NBRC 103401 / IFAM 1448</strain>
    </source>
</reference>
<dbReference type="EMBL" id="CP002546">
    <property type="protein sequence ID" value="ADY62310.1"/>
    <property type="molecule type" value="Genomic_DNA"/>
</dbReference>
<evidence type="ECO:0000313" key="4">
    <source>
        <dbReference type="Proteomes" id="UP000006860"/>
    </source>
</evidence>
<feature type="coiled-coil region" evidence="1">
    <location>
        <begin position="529"/>
        <end position="566"/>
    </location>
</feature>